<name>A0ACC3A8C1_9EURO</name>
<dbReference type="EMBL" id="JAPDRQ010000072">
    <property type="protein sequence ID" value="KAJ9656823.1"/>
    <property type="molecule type" value="Genomic_DNA"/>
</dbReference>
<keyword evidence="2" id="KW-1185">Reference proteome</keyword>
<evidence type="ECO:0000313" key="2">
    <source>
        <dbReference type="Proteomes" id="UP001172386"/>
    </source>
</evidence>
<accession>A0ACC3A8C1</accession>
<dbReference type="Proteomes" id="UP001172386">
    <property type="component" value="Unassembled WGS sequence"/>
</dbReference>
<organism evidence="1 2">
    <name type="scientific">Neophaeococcomyces mojaviensis</name>
    <dbReference type="NCBI Taxonomy" id="3383035"/>
    <lineage>
        <taxon>Eukaryota</taxon>
        <taxon>Fungi</taxon>
        <taxon>Dikarya</taxon>
        <taxon>Ascomycota</taxon>
        <taxon>Pezizomycotina</taxon>
        <taxon>Eurotiomycetes</taxon>
        <taxon>Chaetothyriomycetidae</taxon>
        <taxon>Chaetothyriales</taxon>
        <taxon>Chaetothyriales incertae sedis</taxon>
        <taxon>Neophaeococcomyces</taxon>
    </lineage>
</organism>
<proteinExistence type="predicted"/>
<comment type="caution">
    <text evidence="1">The sequence shown here is derived from an EMBL/GenBank/DDBJ whole genome shotgun (WGS) entry which is preliminary data.</text>
</comment>
<reference evidence="1" key="1">
    <citation type="submission" date="2022-10" db="EMBL/GenBank/DDBJ databases">
        <title>Culturing micro-colonial fungi from biological soil crusts in the Mojave desert and describing Neophaeococcomyces mojavensis, and introducing the new genera and species Taxawa tesnikishii.</title>
        <authorList>
            <person name="Kurbessoian T."/>
            <person name="Stajich J.E."/>
        </authorList>
    </citation>
    <scope>NUCLEOTIDE SEQUENCE</scope>
    <source>
        <strain evidence="1">JES_112</strain>
    </source>
</reference>
<sequence>MSTATLTATNAYELQDALHAPYTVFHPSENIQRLGSSQAGKENSLNYPRQSLHSHDGHGADLNDESLATGAQPATAPVLTLKPFRANLIIFQLSFINFLASMSTGVVVVGLPTIAKDLALPERLYLWPSSVYSLTTGSTLLLAGAIADVVGPRTVDIVGCLISSIFTLACGLSQQGIQLVAFRALQGIGMAMHFPCSVSLTSRFIPSGRRRNIGFACLGLSMPLGYSVGLVLGGILITTTGWRTGFYIAGAIMLAQTAIAIRLIPADEKTQDVWSKLVKDVDWAGAVVACASLAMFSYVLAVISTDSNNIRQPYAIALLVTSLLLMLLFPIWMRRQEKNGKPALIPNSLWKNMTFTTICVLTVLIWGVQNSMELFSSLYFQEVQEYSPFQASIRLLPSLIVGVILNLSTGYYIDRASPFWLFLVSSILTAGAPLLMALIQPAWPYWWGAFPAQMLASVSGDIFFTVGLIIVSDVFPERTQALAGAVFNTVAYFGWSLGINSMQVVSLLVTKGTSYRDKSSPPALLLGYQASFWAMFAAMLTAAVVGIIGLRNVSKVGLKRE</sequence>
<protein>
    <submittedName>
        <fullName evidence="1">Uncharacterized protein</fullName>
    </submittedName>
</protein>
<evidence type="ECO:0000313" key="1">
    <source>
        <dbReference type="EMBL" id="KAJ9656823.1"/>
    </source>
</evidence>
<gene>
    <name evidence="1" type="ORF">H2198_004711</name>
</gene>